<protein>
    <submittedName>
        <fullName evidence="2">Rod shape-determining protein</fullName>
    </submittedName>
</protein>
<keyword evidence="1" id="KW-0472">Membrane</keyword>
<evidence type="ECO:0000313" key="2">
    <source>
        <dbReference type="EMBL" id="STI79655.1"/>
    </source>
</evidence>
<dbReference type="AlphaFoldDB" id="A0A376TR04"/>
<name>A0A376TR04_ECOLX</name>
<keyword evidence="1" id="KW-1133">Transmembrane helix</keyword>
<feature type="transmembrane region" description="Helical" evidence="1">
    <location>
        <begin position="40"/>
        <end position="63"/>
    </location>
</feature>
<organism evidence="2 3">
    <name type="scientific">Escherichia coli</name>
    <dbReference type="NCBI Taxonomy" id="562"/>
    <lineage>
        <taxon>Bacteria</taxon>
        <taxon>Pseudomonadati</taxon>
        <taxon>Pseudomonadota</taxon>
        <taxon>Gammaproteobacteria</taxon>
        <taxon>Enterobacterales</taxon>
        <taxon>Enterobacteriaceae</taxon>
        <taxon>Escherichia</taxon>
    </lineage>
</organism>
<feature type="transmembrane region" description="Helical" evidence="1">
    <location>
        <begin position="12"/>
        <end position="28"/>
    </location>
</feature>
<keyword evidence="1" id="KW-0812">Transmembrane</keyword>
<evidence type="ECO:0000256" key="1">
    <source>
        <dbReference type="SAM" id="Phobius"/>
    </source>
</evidence>
<accession>A0A376TR04</accession>
<gene>
    <name evidence="2" type="primary">mreC_1</name>
    <name evidence="2" type="ORF">NCTC8985_05054</name>
</gene>
<dbReference type="EMBL" id="UGCO01000001">
    <property type="protein sequence ID" value="STI79655.1"/>
    <property type="molecule type" value="Genomic_DNA"/>
</dbReference>
<sequence length="72" mass="8202">MKPIFSRGPSLQIRLILAVLVALGIIIADSRLGRSVKSVLIWIPPSVLSTLFPMLLVNCWMAYRRRWPRVTN</sequence>
<dbReference type="Proteomes" id="UP000254405">
    <property type="component" value="Unassembled WGS sequence"/>
</dbReference>
<proteinExistence type="predicted"/>
<reference evidence="2 3" key="1">
    <citation type="submission" date="2018-06" db="EMBL/GenBank/DDBJ databases">
        <authorList>
            <consortium name="Pathogen Informatics"/>
            <person name="Doyle S."/>
        </authorList>
    </citation>
    <scope>NUCLEOTIDE SEQUENCE [LARGE SCALE GENOMIC DNA]</scope>
    <source>
        <strain evidence="2 3">NCTC8985</strain>
    </source>
</reference>
<evidence type="ECO:0000313" key="3">
    <source>
        <dbReference type="Proteomes" id="UP000254405"/>
    </source>
</evidence>